<dbReference type="PANTHER" id="PTHR28055:SF1">
    <property type="entry name" value="ALTERED INHERITANCE OF MITOCHONDRIA PROTEIN 41, MITOCHONDRIAL"/>
    <property type="match status" value="1"/>
</dbReference>
<protein>
    <recommendedName>
        <fullName evidence="1">Altered inheritance of mitochondria protein 41</fullName>
    </recommendedName>
</protein>
<evidence type="ECO:0000313" key="2">
    <source>
        <dbReference type="EMBL" id="RKP11982.1"/>
    </source>
</evidence>
<dbReference type="OrthoDB" id="538640at2759"/>
<dbReference type="Gene3D" id="1.10.1510.10">
    <property type="entry name" value="Uncharacterised protein YqeY/AIM41 PF09424, N-terminal domain"/>
    <property type="match status" value="1"/>
</dbReference>
<sequence>MRAKEKQRLTVIKSVVSGVTYAKKSALASGNVEAEKAAEEDASVVSVIRKAIKTREDSVSTYTAAGRADLAETEKAEVALLRQYLPTPYTSEELAQAVDDAITSVGASTIKDMGRVMREVKLDEARLDRKALSDAVKARLSRSS</sequence>
<dbReference type="GO" id="GO:0005739">
    <property type="term" value="C:mitochondrion"/>
    <property type="evidence" value="ECO:0007669"/>
    <property type="project" value="UniProtKB-SubCell"/>
</dbReference>
<evidence type="ECO:0000313" key="3">
    <source>
        <dbReference type="Proteomes" id="UP000267251"/>
    </source>
</evidence>
<comment type="similarity">
    <text evidence="1">Belongs to the AIM41 family.</text>
</comment>
<dbReference type="Pfam" id="PF09424">
    <property type="entry name" value="YqeY"/>
    <property type="match status" value="1"/>
</dbReference>
<accession>A0A4P9Y0I6</accession>
<evidence type="ECO:0000256" key="1">
    <source>
        <dbReference type="RuleBase" id="RU365099"/>
    </source>
</evidence>
<dbReference type="Gene3D" id="1.10.10.410">
    <property type="match status" value="1"/>
</dbReference>
<dbReference type="AlphaFoldDB" id="A0A4P9Y0I6"/>
<dbReference type="Proteomes" id="UP000267251">
    <property type="component" value="Unassembled WGS sequence"/>
</dbReference>
<organism evidence="2 3">
    <name type="scientific">Piptocephalis cylindrospora</name>
    <dbReference type="NCBI Taxonomy" id="1907219"/>
    <lineage>
        <taxon>Eukaryota</taxon>
        <taxon>Fungi</taxon>
        <taxon>Fungi incertae sedis</taxon>
        <taxon>Zoopagomycota</taxon>
        <taxon>Zoopagomycotina</taxon>
        <taxon>Zoopagomycetes</taxon>
        <taxon>Zoopagales</taxon>
        <taxon>Piptocephalidaceae</taxon>
        <taxon>Piptocephalis</taxon>
    </lineage>
</organism>
<reference evidence="3" key="1">
    <citation type="journal article" date="2018" name="Nat. Microbiol.">
        <title>Leveraging single-cell genomics to expand the fungal tree of life.</title>
        <authorList>
            <person name="Ahrendt S.R."/>
            <person name="Quandt C.A."/>
            <person name="Ciobanu D."/>
            <person name="Clum A."/>
            <person name="Salamov A."/>
            <person name="Andreopoulos B."/>
            <person name="Cheng J.F."/>
            <person name="Woyke T."/>
            <person name="Pelin A."/>
            <person name="Henrissat B."/>
            <person name="Reynolds N.K."/>
            <person name="Benny G.L."/>
            <person name="Smith M.E."/>
            <person name="James T.Y."/>
            <person name="Grigoriev I.V."/>
        </authorList>
    </citation>
    <scope>NUCLEOTIDE SEQUENCE [LARGE SCALE GENOMIC DNA]</scope>
</reference>
<dbReference type="SUPFAM" id="SSF89095">
    <property type="entry name" value="GatB/YqeY motif"/>
    <property type="match status" value="1"/>
</dbReference>
<dbReference type="InterPro" id="IPR023168">
    <property type="entry name" value="GatB_Yqey_C_2"/>
</dbReference>
<dbReference type="EMBL" id="KZ988543">
    <property type="protein sequence ID" value="RKP11982.1"/>
    <property type="molecule type" value="Genomic_DNA"/>
</dbReference>
<dbReference type="GO" id="GO:0016884">
    <property type="term" value="F:carbon-nitrogen ligase activity, with glutamine as amido-N-donor"/>
    <property type="evidence" value="ECO:0007669"/>
    <property type="project" value="UniProtKB-UniRule"/>
</dbReference>
<comment type="subcellular location">
    <subcellularLocation>
        <location evidence="1">Mitochondrion</location>
    </subcellularLocation>
</comment>
<gene>
    <name evidence="1" type="primary">AIM41</name>
    <name evidence="2" type="ORF">BJ684DRAFT_17485</name>
</gene>
<dbReference type="InterPro" id="IPR042184">
    <property type="entry name" value="YqeY/Aim41_N"/>
</dbReference>
<proteinExistence type="inferred from homology"/>
<keyword evidence="1" id="KW-0496">Mitochondrion</keyword>
<keyword evidence="3" id="KW-1185">Reference proteome</keyword>
<dbReference type="InterPro" id="IPR003789">
    <property type="entry name" value="Asn/Gln_tRNA_amidoTrase-B-like"/>
</dbReference>
<name>A0A4P9Y0I6_9FUNG</name>
<dbReference type="InterPro" id="IPR019004">
    <property type="entry name" value="YqeY/Aim41"/>
</dbReference>
<dbReference type="PANTHER" id="PTHR28055">
    <property type="entry name" value="ALTERED INHERITANCE OF MITOCHONDRIA PROTEIN 41, MITOCHONDRIAL"/>
    <property type="match status" value="1"/>
</dbReference>